<organism evidence="1 2">
    <name type="scientific">Delftia acidovorans</name>
    <name type="common">Pseudomonas acidovorans</name>
    <name type="synonym">Comamonas acidovorans</name>
    <dbReference type="NCBI Taxonomy" id="80866"/>
    <lineage>
        <taxon>Bacteria</taxon>
        <taxon>Pseudomonadati</taxon>
        <taxon>Pseudomonadota</taxon>
        <taxon>Betaproteobacteria</taxon>
        <taxon>Burkholderiales</taxon>
        <taxon>Comamonadaceae</taxon>
        <taxon>Delftia</taxon>
    </lineage>
</organism>
<dbReference type="EMBL" id="CP065668">
    <property type="protein sequence ID" value="QPS09654.1"/>
    <property type="molecule type" value="Genomic_DNA"/>
</dbReference>
<proteinExistence type="predicted"/>
<reference evidence="1 2" key="1">
    <citation type="submission" date="2020-12" db="EMBL/GenBank/DDBJ databases">
        <title>FDA dAtabase for Regulatory Grade micrObial Sequences (FDA-ARGOS): Supporting development and validation of Infectious Disease Dx tests.</title>
        <authorList>
            <person name="Sproer C."/>
            <person name="Gronow S."/>
            <person name="Severitt S."/>
            <person name="Schroder I."/>
            <person name="Tallon L."/>
            <person name="Sadzewicz L."/>
            <person name="Zhao X."/>
            <person name="Boylan J."/>
            <person name="Ott S."/>
            <person name="Bowen H."/>
            <person name="Vavikolanu K."/>
            <person name="Mehta A."/>
            <person name="Aluvathingal J."/>
            <person name="Nadendla S."/>
            <person name="Lowell S."/>
            <person name="Myers T."/>
            <person name="Yan Y."/>
            <person name="Sichtig H."/>
        </authorList>
    </citation>
    <scope>NUCLEOTIDE SEQUENCE [LARGE SCALE GENOMIC DNA]</scope>
    <source>
        <strain evidence="1 2">FDAARGOS_909</strain>
    </source>
</reference>
<name>A0A7T2S691_DELAC</name>
<dbReference type="Proteomes" id="UP000594778">
    <property type="component" value="Chromosome"/>
</dbReference>
<evidence type="ECO:0000313" key="1">
    <source>
        <dbReference type="EMBL" id="QPS09654.1"/>
    </source>
</evidence>
<protein>
    <submittedName>
        <fullName evidence="1">Uncharacterized protein</fullName>
    </submittedName>
</protein>
<accession>A0A7T2S691</accession>
<gene>
    <name evidence="1" type="ORF">I6G66_06430</name>
</gene>
<dbReference type="AlphaFoldDB" id="A0A7T2S691"/>
<evidence type="ECO:0000313" key="2">
    <source>
        <dbReference type="Proteomes" id="UP000594778"/>
    </source>
</evidence>
<dbReference type="RefSeq" id="WP_197956504.1">
    <property type="nucleotide sequence ID" value="NZ_CP065668.1"/>
</dbReference>
<sequence length="76" mass="8071">MHHLDTIDGIIALAETGPGVEPGEALNVLARIISDMDPHEAHYKERVAGLVLVGATLWRTSIAAGDTSIDAALWRA</sequence>